<evidence type="ECO:0000313" key="4">
    <source>
        <dbReference type="Proteomes" id="UP001431693"/>
    </source>
</evidence>
<keyword evidence="2" id="KW-1133">Transmembrane helix</keyword>
<protein>
    <submittedName>
        <fullName evidence="3">DUF4012 domain-containing protein</fullName>
    </submittedName>
</protein>
<feature type="transmembrane region" description="Helical" evidence="2">
    <location>
        <begin position="58"/>
        <end position="79"/>
    </location>
</feature>
<evidence type="ECO:0000256" key="1">
    <source>
        <dbReference type="SAM" id="MobiDB-lite"/>
    </source>
</evidence>
<organism evidence="3 4">
    <name type="scientific">Kribbibacterium absianum</name>
    <dbReference type="NCBI Taxonomy" id="3044210"/>
    <lineage>
        <taxon>Bacteria</taxon>
        <taxon>Bacillati</taxon>
        <taxon>Actinomycetota</taxon>
        <taxon>Coriobacteriia</taxon>
        <taxon>Coriobacteriales</taxon>
        <taxon>Kribbibacteriaceae</taxon>
        <taxon>Kribbibacterium</taxon>
    </lineage>
</organism>
<feature type="compositionally biased region" description="Basic residues" evidence="1">
    <location>
        <begin position="38"/>
        <end position="52"/>
    </location>
</feature>
<sequence>MDETANPTRQEDSPEEGADQPPRPLPYGSASQAYGQSGRRRRSNQTHRHKHTRRRWPFIAAGVLVVLVVAIGICGALLLNDARSLKSEVATYTSQLEELRTALLSGDGESTSSVAKSLAVTANNMKTKTDSALWSAGALAPIYGSDVAQARQLTTALDNLTSAGIVPAAEELKGHRIQDLIQSGGSVNLDMLTLLSNALSMLKDPLQSTSNTVNQMKPFHVQSIEDTMGKVRDGLSSTDTLVQEASQFLPQLPEMLGANGQTKTYLIVALNNAELRSSGGFPGSSGALWVTDGAPTIGDFTTIAGRRDFITDATEEEMTLVDSGMNDNPGAATASPDFARAASLFAQSWEHYQGTSVDGVIAVDPNFLQSLMKATASSVIVDGVEVNGDNAAKTLMSDTYWRYSSNTEMDAFFAETAAQAFSSILGNIDKVDVFKLAELLQQEGSQRRFQLWFKNADQEALVKSLGMSGSLSTDEERPVLGVFTGDYTWSKMGWYNNTRTTIGEGVRNADGSTTYDVTTTVTNEISEAEAIAAPTYVTGGNPLKRDKGDMISIVLLMAPAGGRISDVQTSGGSAWFKDGTLYGFNMVHVETNDNPQETTTITYKVTTATTAAHAMTLQTTPLARSFE</sequence>
<name>A0ABT6ZM79_9ACTN</name>
<dbReference type="InterPro" id="IPR025101">
    <property type="entry name" value="DUF4012"/>
</dbReference>
<gene>
    <name evidence="3" type="ORF">QJ043_08730</name>
</gene>
<dbReference type="Proteomes" id="UP001431693">
    <property type="component" value="Unassembled WGS sequence"/>
</dbReference>
<keyword evidence="2" id="KW-0472">Membrane</keyword>
<proteinExistence type="predicted"/>
<evidence type="ECO:0000313" key="3">
    <source>
        <dbReference type="EMBL" id="MDJ1130157.1"/>
    </source>
</evidence>
<feature type="region of interest" description="Disordered" evidence="1">
    <location>
        <begin position="1"/>
        <end position="52"/>
    </location>
</feature>
<keyword evidence="2" id="KW-0812">Transmembrane</keyword>
<reference evidence="3" key="1">
    <citation type="submission" date="2023-05" db="EMBL/GenBank/DDBJ databases">
        <title>[olsenella] sp. nov., isolated from a pig farm feces dump.</title>
        <authorList>
            <person name="Chang Y.-H."/>
        </authorList>
    </citation>
    <scope>NUCLEOTIDE SEQUENCE</scope>
    <source>
        <strain evidence="3">YH-ols2217</strain>
    </source>
</reference>
<evidence type="ECO:0000256" key="2">
    <source>
        <dbReference type="SAM" id="Phobius"/>
    </source>
</evidence>
<dbReference type="RefSeq" id="WP_283722801.1">
    <property type="nucleotide sequence ID" value="NZ_JASJEX010000004.1"/>
</dbReference>
<comment type="caution">
    <text evidence="3">The sequence shown here is derived from an EMBL/GenBank/DDBJ whole genome shotgun (WGS) entry which is preliminary data.</text>
</comment>
<accession>A0ABT6ZM79</accession>
<keyword evidence="4" id="KW-1185">Reference proteome</keyword>
<dbReference type="Pfam" id="PF13196">
    <property type="entry name" value="DUF4012"/>
    <property type="match status" value="1"/>
</dbReference>
<dbReference type="EMBL" id="JASJEX010000004">
    <property type="protein sequence ID" value="MDJ1130157.1"/>
    <property type="molecule type" value="Genomic_DNA"/>
</dbReference>